<gene>
    <name evidence="3 7" type="primary">ftsZ</name>
    <name evidence="7" type="ORF">ACFOY1_16355</name>
</gene>
<keyword evidence="3" id="KW-0963">Cytoplasm</keyword>
<keyword evidence="2 3" id="KW-0342">GTP-binding</keyword>
<accession>A0ABV8P326</accession>
<dbReference type="InterPro" id="IPR045061">
    <property type="entry name" value="FtsZ/CetZ"/>
</dbReference>
<feature type="binding site" evidence="3">
    <location>
        <position position="142"/>
    </location>
    <ligand>
        <name>GTP</name>
        <dbReference type="ChEBI" id="CHEBI:37565"/>
    </ligand>
</feature>
<evidence type="ECO:0000313" key="7">
    <source>
        <dbReference type="EMBL" id="MFC4202528.1"/>
    </source>
</evidence>
<feature type="binding site" evidence="3">
    <location>
        <position position="138"/>
    </location>
    <ligand>
        <name>GTP</name>
        <dbReference type="ChEBI" id="CHEBI:37565"/>
    </ligand>
</feature>
<keyword evidence="8" id="KW-1185">Reference proteome</keyword>
<organism evidence="7 8">
    <name type="scientific">Candidimonas humi</name>
    <dbReference type="NCBI Taxonomy" id="683355"/>
    <lineage>
        <taxon>Bacteria</taxon>
        <taxon>Pseudomonadati</taxon>
        <taxon>Pseudomonadota</taxon>
        <taxon>Betaproteobacteria</taxon>
        <taxon>Burkholderiales</taxon>
        <taxon>Alcaligenaceae</taxon>
        <taxon>Candidimonas</taxon>
    </lineage>
</organism>
<comment type="similarity">
    <text evidence="3">Belongs to the FtsZ family.</text>
</comment>
<comment type="caution">
    <text evidence="7">The sequence shown here is derived from an EMBL/GenBank/DDBJ whole genome shotgun (WGS) entry which is preliminary data.</text>
</comment>
<keyword evidence="1 3" id="KW-0547">Nucleotide-binding</keyword>
<keyword evidence="3 7" id="KW-0132">Cell division</keyword>
<reference evidence="8" key="1">
    <citation type="journal article" date="2019" name="Int. J. Syst. Evol. Microbiol.">
        <title>The Global Catalogue of Microorganisms (GCM) 10K type strain sequencing project: providing services to taxonomists for standard genome sequencing and annotation.</title>
        <authorList>
            <consortium name="The Broad Institute Genomics Platform"/>
            <consortium name="The Broad Institute Genome Sequencing Center for Infectious Disease"/>
            <person name="Wu L."/>
            <person name="Ma J."/>
        </authorList>
    </citation>
    <scope>NUCLEOTIDE SEQUENCE [LARGE SCALE GENOMIC DNA]</scope>
    <source>
        <strain evidence="8">LMG 24813</strain>
    </source>
</reference>
<comment type="subunit">
    <text evidence="3">Homodimer. Polymerizes to form a dynamic ring structure in a strictly GTP-dependent manner. Interacts directly with several other division proteins.</text>
</comment>
<evidence type="ECO:0000313" key="8">
    <source>
        <dbReference type="Proteomes" id="UP001595848"/>
    </source>
</evidence>
<comment type="subcellular location">
    <subcellularLocation>
        <location evidence="3">Cytoplasm</location>
    </subcellularLocation>
    <text evidence="3">Assembles at midcell at the inner surface of the cytoplasmic membrane.</text>
</comment>
<sequence>MMNFEMLDSNANGTVIKVVGVGGAGGNAVAHMIRSGVNGVEFVCANTDAQALATTEAPVQIRLGRTGLGAGAKPEQGRAAAETAREEIRAALNGANMVFITAGMGGGTGTGAGPVVAEVAKELGILTVGVVTKPFSFEGTKRLKMAEEGIAELSKHVHSLIVVLNENLYELMDEDATQEDCFKSADDVLHSACAGIAEIINVEGNINVDFEDVKTIMGEQGQAMMGTSIAAGADRARVAAERAIACPLLEGVDLHGARGMLVNITASRGSLKMRETREIMDTIRSYAAEDATVIFGTAYDESMGENLRVTVVATGLGRANAVASRPQLVATNEAYRTGTDNMPLMGGFANSDVPAVIRNPRSHASAQVRALETAGMDHFDIPAFLRKQAD</sequence>
<keyword evidence="3" id="KW-0131">Cell cycle</keyword>
<evidence type="ECO:0000256" key="2">
    <source>
        <dbReference type="ARBA" id="ARBA00023134"/>
    </source>
</evidence>
<dbReference type="SMART" id="SM00864">
    <property type="entry name" value="Tubulin"/>
    <property type="match status" value="1"/>
</dbReference>
<dbReference type="CDD" id="cd02201">
    <property type="entry name" value="FtsZ_type1"/>
    <property type="match status" value="1"/>
</dbReference>
<dbReference type="PANTHER" id="PTHR30314:SF3">
    <property type="entry name" value="MITOCHONDRIAL DIVISION PROTEIN FSZA"/>
    <property type="match status" value="1"/>
</dbReference>
<name>A0ABV8P326_9BURK</name>
<feature type="binding site" evidence="3">
    <location>
        <begin position="107"/>
        <end position="109"/>
    </location>
    <ligand>
        <name>GTP</name>
        <dbReference type="ChEBI" id="CHEBI:37565"/>
    </ligand>
</feature>
<dbReference type="InterPro" id="IPR003008">
    <property type="entry name" value="Tubulin_FtsZ_GTPase"/>
</dbReference>
<comment type="function">
    <text evidence="3">Essential cell division protein that forms a contractile ring structure (Z ring) at the future cell division site. The regulation of the ring assembly controls the timing and the location of cell division. One of the functions of the FtsZ ring is to recruit other cell division proteins to the septum to produce a new cell wall between the dividing cells. Binds GTP and shows GTPase activity.</text>
</comment>
<keyword evidence="3" id="KW-0717">Septation</keyword>
<dbReference type="InterPro" id="IPR024757">
    <property type="entry name" value="FtsZ_C"/>
</dbReference>
<evidence type="ECO:0000256" key="4">
    <source>
        <dbReference type="NCBIfam" id="TIGR00065"/>
    </source>
</evidence>
<dbReference type="InterPro" id="IPR018316">
    <property type="entry name" value="Tubulin/FtsZ_2-layer-sand-dom"/>
</dbReference>
<evidence type="ECO:0000256" key="3">
    <source>
        <dbReference type="HAMAP-Rule" id="MF_00909"/>
    </source>
</evidence>
<feature type="domain" description="Tubulin/FtsZ GTPase" evidence="5">
    <location>
        <begin position="15"/>
        <end position="204"/>
    </location>
</feature>
<dbReference type="Pfam" id="PF12327">
    <property type="entry name" value="FtsZ_C"/>
    <property type="match status" value="1"/>
</dbReference>
<dbReference type="Pfam" id="PF00091">
    <property type="entry name" value="Tubulin"/>
    <property type="match status" value="1"/>
</dbReference>
<feature type="domain" description="Tubulin/FtsZ 2-layer sandwich" evidence="6">
    <location>
        <begin position="206"/>
        <end position="325"/>
    </location>
</feature>
<evidence type="ECO:0000259" key="6">
    <source>
        <dbReference type="SMART" id="SM00865"/>
    </source>
</evidence>
<dbReference type="SMART" id="SM00865">
    <property type="entry name" value="Tubulin_C"/>
    <property type="match status" value="1"/>
</dbReference>
<dbReference type="EMBL" id="JBHSBV010000005">
    <property type="protein sequence ID" value="MFC4202528.1"/>
    <property type="molecule type" value="Genomic_DNA"/>
</dbReference>
<evidence type="ECO:0000259" key="5">
    <source>
        <dbReference type="SMART" id="SM00864"/>
    </source>
</evidence>
<feature type="binding site" evidence="3">
    <location>
        <begin position="23"/>
        <end position="27"/>
    </location>
    <ligand>
        <name>GTP</name>
        <dbReference type="ChEBI" id="CHEBI:37565"/>
    </ligand>
</feature>
<proteinExistence type="inferred from homology"/>
<dbReference type="Proteomes" id="UP001595848">
    <property type="component" value="Unassembled WGS sequence"/>
</dbReference>
<dbReference type="NCBIfam" id="TIGR00065">
    <property type="entry name" value="ftsZ"/>
    <property type="match status" value="1"/>
</dbReference>
<dbReference type="GO" id="GO:0051301">
    <property type="term" value="P:cell division"/>
    <property type="evidence" value="ECO:0007669"/>
    <property type="project" value="UniProtKB-KW"/>
</dbReference>
<protein>
    <recommendedName>
        <fullName evidence="3 4">Cell division protein FtsZ</fullName>
    </recommendedName>
</protein>
<dbReference type="HAMAP" id="MF_00909">
    <property type="entry name" value="FtsZ"/>
    <property type="match status" value="1"/>
</dbReference>
<evidence type="ECO:0000256" key="1">
    <source>
        <dbReference type="ARBA" id="ARBA00022741"/>
    </source>
</evidence>
<dbReference type="InterPro" id="IPR000158">
    <property type="entry name" value="Cell_div_FtsZ"/>
</dbReference>
<dbReference type="RefSeq" id="WP_217966010.1">
    <property type="nucleotide sequence ID" value="NZ_JAHTBN010000009.1"/>
</dbReference>
<dbReference type="PANTHER" id="PTHR30314">
    <property type="entry name" value="CELL DIVISION PROTEIN FTSZ-RELATED"/>
    <property type="match status" value="1"/>
</dbReference>
<feature type="binding site" evidence="3">
    <location>
        <position position="186"/>
    </location>
    <ligand>
        <name>GTP</name>
        <dbReference type="ChEBI" id="CHEBI:37565"/>
    </ligand>
</feature>